<proteinExistence type="predicted"/>
<dbReference type="AlphaFoldDB" id="A0A699XC72"/>
<accession>A0A699XC72</accession>
<feature type="non-terminal residue" evidence="1">
    <location>
        <position position="38"/>
    </location>
</feature>
<dbReference type="EMBL" id="BKCJ011819503">
    <property type="protein sequence ID" value="GFD55588.1"/>
    <property type="molecule type" value="Genomic_DNA"/>
</dbReference>
<sequence length="38" mass="3810">MAAIMAAPATELAAVPDVGGVTADAVALWCQQPENQAQ</sequence>
<comment type="caution">
    <text evidence="1">The sequence shown here is derived from an EMBL/GenBank/DDBJ whole genome shotgun (WGS) entry which is preliminary data.</text>
</comment>
<organism evidence="1">
    <name type="scientific">Tanacetum cinerariifolium</name>
    <name type="common">Dalmatian daisy</name>
    <name type="synonym">Chrysanthemum cinerariifolium</name>
    <dbReference type="NCBI Taxonomy" id="118510"/>
    <lineage>
        <taxon>Eukaryota</taxon>
        <taxon>Viridiplantae</taxon>
        <taxon>Streptophyta</taxon>
        <taxon>Embryophyta</taxon>
        <taxon>Tracheophyta</taxon>
        <taxon>Spermatophyta</taxon>
        <taxon>Magnoliopsida</taxon>
        <taxon>eudicotyledons</taxon>
        <taxon>Gunneridae</taxon>
        <taxon>Pentapetalae</taxon>
        <taxon>asterids</taxon>
        <taxon>campanulids</taxon>
        <taxon>Asterales</taxon>
        <taxon>Asteraceae</taxon>
        <taxon>Asteroideae</taxon>
        <taxon>Anthemideae</taxon>
        <taxon>Anthemidinae</taxon>
        <taxon>Tanacetum</taxon>
    </lineage>
</organism>
<dbReference type="Gene3D" id="1.10.150.20">
    <property type="entry name" value="5' to 3' exonuclease, C-terminal subdomain"/>
    <property type="match status" value="1"/>
</dbReference>
<evidence type="ECO:0000313" key="1">
    <source>
        <dbReference type="EMBL" id="GFD55588.1"/>
    </source>
</evidence>
<name>A0A699XC72_TANCI</name>
<reference evidence="1" key="1">
    <citation type="journal article" date="2019" name="Sci. Rep.">
        <title>Draft genome of Tanacetum cinerariifolium, the natural source of mosquito coil.</title>
        <authorList>
            <person name="Yamashiro T."/>
            <person name="Shiraishi A."/>
            <person name="Satake H."/>
            <person name="Nakayama K."/>
        </authorList>
    </citation>
    <scope>NUCLEOTIDE SEQUENCE</scope>
</reference>
<gene>
    <name evidence="1" type="ORF">Tci_927557</name>
</gene>
<protein>
    <submittedName>
        <fullName evidence="1">Uncharacterized protein</fullName>
    </submittedName>
</protein>